<dbReference type="InterPro" id="IPR011047">
    <property type="entry name" value="Quinoprotein_ADH-like_sf"/>
</dbReference>
<proteinExistence type="predicted"/>
<dbReference type="SUPFAM" id="SSF50998">
    <property type="entry name" value="Quinoprotein alcohol dehydrogenase-like"/>
    <property type="match status" value="1"/>
</dbReference>
<dbReference type="InterPro" id="IPR015943">
    <property type="entry name" value="WD40/YVTN_repeat-like_dom_sf"/>
</dbReference>
<sequence length="434" mass="45925">MSARSAVRRVAQRMPFGIGTVTLVLIALLVATVGIVLAIGTPTVARTYENAQLRGYTQQPEVAWTASAETLPGYNQTGNIEVADARGDHWLLSYPRGIGRAYQLVDRHSGRALWSQPVVAGLGSCAFDAAGNVGCAIKLGDQPDGFYIVDDSGSVGSKSALDDTARVVGVGANFVRIDQAGYEVSMRTAGGKRVWGRTFASAAQATFDHDMLIISTADGSRFVVDSRGKDTLRCRQCDILTYSSGLAVVRRDGDQESVDTYAVVGGTPTRHPTSESAEAEVVDGPSTLPVLTTVGDASMQATQGFYQVRDPARGGALWQITDPNLSKSNTRPCGSMVAFAQMDRSRVVYQLDDGERAGTLPVPSIDDPDTNLDLLSCVGSSGDHLVFGSSGQLTAFDVPAGKVAWTRPILGRATDVDGYIVLTEGTSLSVLRPN</sequence>
<dbReference type="Gene3D" id="2.130.10.10">
    <property type="entry name" value="YVTN repeat-like/Quinoprotein amine dehydrogenase"/>
    <property type="match status" value="1"/>
</dbReference>
<evidence type="ECO:0000313" key="1">
    <source>
        <dbReference type="EMBL" id="KNA92458.1"/>
    </source>
</evidence>
<reference evidence="1 2" key="1">
    <citation type="submission" date="2015-05" db="EMBL/GenBank/DDBJ databases">
        <title>Draft genome sequence of the bacterium Gordonia jacobaea a new member of the Gordonia genus.</title>
        <authorList>
            <person name="Jimenez-Galisteo G."/>
            <person name="Dominguez A."/>
            <person name="Munoz E."/>
            <person name="Vinas M."/>
        </authorList>
    </citation>
    <scope>NUCLEOTIDE SEQUENCE [LARGE SCALE GENOMIC DNA]</scope>
    <source>
        <strain evidence="2">mv1</strain>
    </source>
</reference>
<name>A0ABR5IFV1_9ACTN</name>
<dbReference type="EMBL" id="LDTZ01000014">
    <property type="protein sequence ID" value="KNA92458.1"/>
    <property type="molecule type" value="Genomic_DNA"/>
</dbReference>
<protein>
    <recommendedName>
        <fullName evidence="3">PQQ-binding-like beta-propeller repeat protein</fullName>
    </recommendedName>
</protein>
<keyword evidence="2" id="KW-1185">Reference proteome</keyword>
<evidence type="ECO:0000313" key="2">
    <source>
        <dbReference type="Proteomes" id="UP000037247"/>
    </source>
</evidence>
<organism evidence="1 2">
    <name type="scientific">Gordonia jacobaea</name>
    <dbReference type="NCBI Taxonomy" id="122202"/>
    <lineage>
        <taxon>Bacteria</taxon>
        <taxon>Bacillati</taxon>
        <taxon>Actinomycetota</taxon>
        <taxon>Actinomycetes</taxon>
        <taxon>Mycobacteriales</taxon>
        <taxon>Gordoniaceae</taxon>
        <taxon>Gordonia</taxon>
    </lineage>
</organism>
<gene>
    <name evidence="1" type="ORF">ABW18_03820</name>
</gene>
<accession>A0ABR5IFV1</accession>
<evidence type="ECO:0008006" key="3">
    <source>
        <dbReference type="Google" id="ProtNLM"/>
    </source>
</evidence>
<comment type="caution">
    <text evidence="1">The sequence shown here is derived from an EMBL/GenBank/DDBJ whole genome shotgun (WGS) entry which is preliminary data.</text>
</comment>
<dbReference type="Proteomes" id="UP000037247">
    <property type="component" value="Unassembled WGS sequence"/>
</dbReference>